<comment type="similarity">
    <text evidence="1">Belongs to the AB hydrolase superfamily. AB hydrolase 4 family.</text>
</comment>
<dbReference type="Pfam" id="PF00561">
    <property type="entry name" value="Abhydrolase_1"/>
    <property type="match status" value="1"/>
</dbReference>
<dbReference type="Proteomes" id="UP001338582">
    <property type="component" value="Chromosome 4"/>
</dbReference>
<dbReference type="PANTHER" id="PTHR10794:SF44">
    <property type="entry name" value="MEDIUM-CHAIN FATTY ACID ETHYL ESTER SYNTHASE_ESTERASE 1-RELATED"/>
    <property type="match status" value="1"/>
</dbReference>
<dbReference type="InterPro" id="IPR050960">
    <property type="entry name" value="AB_hydrolase_4_sf"/>
</dbReference>
<accession>A0AAX4HBV1</accession>
<feature type="active site" description="Charge relay system" evidence="2">
    <location>
        <position position="230"/>
    </location>
</feature>
<keyword evidence="5" id="KW-1185">Reference proteome</keyword>
<dbReference type="GO" id="GO:0047372">
    <property type="term" value="F:monoacylglycerol lipase activity"/>
    <property type="evidence" value="ECO:0007669"/>
    <property type="project" value="TreeGrafter"/>
</dbReference>
<sequence>MLPINMIGFWKWGFRASIDVKNEKAHSPVLNSTTTLNTLISELPILKDRKLWLSPLLFNGTLQTINYATAKAEKHSVFYGREIFTYSDNGICSLDWIIPAESKEEFSKLYEQTLPENWPRLHPRTRFFTKEELAARTEKGQSDSTRPICVVFHGLAGGSHEPLIRNLADDLTSNQGNEWDLVVVNSRGCCRTKITLGKLFSAFSQEDVGEVLEDLKLRYPNRPLYTIGFSFGAAILTNYLGFQAERSRELVEGAVLIGCPWDMAVSARHLENSLSGRYLFNPQLTLFLNKLVKANYAELTQHHPEIFNKDSVNQAWKAKRTWQWDDIFTCKTVGFKDSWAYYAAASPILRAGDIRVPTLIINSTDDPAVAPIFPDTSKNPYLALIETNLGGHLGWAKYSGEFWCVEVADEFMNLLNKAHFEKKQ</sequence>
<dbReference type="GO" id="GO:0051793">
    <property type="term" value="P:medium-chain fatty acid catabolic process"/>
    <property type="evidence" value="ECO:0007669"/>
    <property type="project" value="TreeGrafter"/>
</dbReference>
<dbReference type="InterPro" id="IPR000073">
    <property type="entry name" value="AB_hydrolase_1"/>
</dbReference>
<dbReference type="Gene3D" id="3.40.50.1820">
    <property type="entry name" value="alpha/beta hydrolase"/>
    <property type="match status" value="1"/>
</dbReference>
<evidence type="ECO:0000259" key="3">
    <source>
        <dbReference type="Pfam" id="PF00561"/>
    </source>
</evidence>
<proteinExistence type="inferred from homology"/>
<dbReference type="InterPro" id="IPR012020">
    <property type="entry name" value="ABHD4"/>
</dbReference>
<feature type="domain" description="AB hydrolase-1" evidence="3">
    <location>
        <begin position="150"/>
        <end position="371"/>
    </location>
</feature>
<dbReference type="EMBL" id="CP138897">
    <property type="protein sequence ID" value="WPK25976.1"/>
    <property type="molecule type" value="Genomic_DNA"/>
</dbReference>
<dbReference type="GeneID" id="88174382"/>
<dbReference type="SUPFAM" id="SSF53474">
    <property type="entry name" value="alpha/beta-Hydrolases"/>
    <property type="match status" value="1"/>
</dbReference>
<feature type="active site" description="Charge relay system" evidence="2">
    <location>
        <position position="366"/>
    </location>
</feature>
<evidence type="ECO:0000256" key="2">
    <source>
        <dbReference type="PIRSR" id="PIRSR005211-1"/>
    </source>
</evidence>
<dbReference type="GO" id="GO:0008126">
    <property type="term" value="F:acetylesterase activity"/>
    <property type="evidence" value="ECO:0007669"/>
    <property type="project" value="TreeGrafter"/>
</dbReference>
<dbReference type="PANTHER" id="PTHR10794">
    <property type="entry name" value="ABHYDROLASE DOMAIN-CONTAINING PROTEIN"/>
    <property type="match status" value="1"/>
</dbReference>
<reference evidence="4 5" key="1">
    <citation type="submission" date="2023-10" db="EMBL/GenBank/DDBJ databases">
        <title>Draft Genome Sequence of Candida saopaulonensis from a very Premature Infant with Sepsis.</title>
        <authorList>
            <person name="Ning Y."/>
            <person name="Dai R."/>
            <person name="Xiao M."/>
            <person name="Xu Y."/>
            <person name="Yan Q."/>
            <person name="Zhang L."/>
        </authorList>
    </citation>
    <scope>NUCLEOTIDE SEQUENCE [LARGE SCALE GENOMIC DNA]</scope>
    <source>
        <strain evidence="4 5">19XY460</strain>
    </source>
</reference>
<dbReference type="KEGG" id="asau:88174382"/>
<evidence type="ECO:0000313" key="5">
    <source>
        <dbReference type="Proteomes" id="UP001338582"/>
    </source>
</evidence>
<evidence type="ECO:0000256" key="1">
    <source>
        <dbReference type="ARBA" id="ARBA00010884"/>
    </source>
</evidence>
<evidence type="ECO:0000313" key="4">
    <source>
        <dbReference type="EMBL" id="WPK25976.1"/>
    </source>
</evidence>
<organism evidence="4 5">
    <name type="scientific">Australozyma saopauloensis</name>
    <dbReference type="NCBI Taxonomy" id="291208"/>
    <lineage>
        <taxon>Eukaryota</taxon>
        <taxon>Fungi</taxon>
        <taxon>Dikarya</taxon>
        <taxon>Ascomycota</taxon>
        <taxon>Saccharomycotina</taxon>
        <taxon>Pichiomycetes</taxon>
        <taxon>Metschnikowiaceae</taxon>
        <taxon>Australozyma</taxon>
    </lineage>
</organism>
<dbReference type="InterPro" id="IPR029058">
    <property type="entry name" value="AB_hydrolase_fold"/>
</dbReference>
<feature type="active site" description="Charge relay system" evidence="2">
    <location>
        <position position="392"/>
    </location>
</feature>
<gene>
    <name evidence="4" type="ORF">PUMCH_003318</name>
</gene>
<protein>
    <recommendedName>
        <fullName evidence="3">AB hydrolase-1 domain-containing protein</fullName>
    </recommendedName>
</protein>
<name>A0AAX4HBV1_9ASCO</name>
<dbReference type="PIRSF" id="PIRSF005211">
    <property type="entry name" value="Ab_hydro_YheT"/>
    <property type="match status" value="1"/>
</dbReference>
<dbReference type="RefSeq" id="XP_062878358.1">
    <property type="nucleotide sequence ID" value="XM_063022288.1"/>
</dbReference>
<dbReference type="AlphaFoldDB" id="A0AAX4HBV1"/>
<dbReference type="GO" id="GO:0051792">
    <property type="term" value="P:medium-chain fatty acid biosynthetic process"/>
    <property type="evidence" value="ECO:0007669"/>
    <property type="project" value="TreeGrafter"/>
</dbReference>